<dbReference type="InterPro" id="IPR058245">
    <property type="entry name" value="NreC/VraR/RcsB-like_REC"/>
</dbReference>
<dbReference type="Gene3D" id="3.40.50.2300">
    <property type="match status" value="1"/>
</dbReference>
<name>A0A410UZ37_9BRAD</name>
<evidence type="ECO:0000313" key="9">
    <source>
        <dbReference type="Proteomes" id="UP000625079"/>
    </source>
</evidence>
<dbReference type="SMART" id="SM00448">
    <property type="entry name" value="REC"/>
    <property type="match status" value="1"/>
</dbReference>
<dbReference type="GO" id="GO:0000160">
    <property type="term" value="P:phosphorelay signal transduction system"/>
    <property type="evidence" value="ECO:0007669"/>
    <property type="project" value="InterPro"/>
</dbReference>
<dbReference type="PROSITE" id="PS50043">
    <property type="entry name" value="HTH_LUXR_2"/>
    <property type="match status" value="1"/>
</dbReference>
<evidence type="ECO:0000256" key="2">
    <source>
        <dbReference type="ARBA" id="ARBA00023125"/>
    </source>
</evidence>
<organism evidence="6 9">
    <name type="scientific">Bradyrhizobium guangdongense</name>
    <dbReference type="NCBI Taxonomy" id="1325090"/>
    <lineage>
        <taxon>Bacteria</taxon>
        <taxon>Pseudomonadati</taxon>
        <taxon>Pseudomonadota</taxon>
        <taxon>Alphaproteobacteria</taxon>
        <taxon>Hyphomicrobiales</taxon>
        <taxon>Nitrobacteraceae</taxon>
        <taxon>Bradyrhizobium</taxon>
    </lineage>
</organism>
<dbReference type="Pfam" id="PF00072">
    <property type="entry name" value="Response_reg"/>
    <property type="match status" value="1"/>
</dbReference>
<feature type="modified residue" description="4-aspartylphosphate" evidence="3">
    <location>
        <position position="55"/>
    </location>
</feature>
<dbReference type="EMBL" id="CP030057">
    <property type="protein sequence ID" value="QOZ57756.1"/>
    <property type="molecule type" value="Genomic_DNA"/>
</dbReference>
<evidence type="ECO:0000313" key="7">
    <source>
        <dbReference type="EMBL" id="QOZ57756.1"/>
    </source>
</evidence>
<feature type="domain" description="HTH luxR-type" evidence="4">
    <location>
        <begin position="145"/>
        <end position="210"/>
    </location>
</feature>
<evidence type="ECO:0000256" key="1">
    <source>
        <dbReference type="ARBA" id="ARBA00022553"/>
    </source>
</evidence>
<dbReference type="PANTHER" id="PTHR45566:SF1">
    <property type="entry name" value="HTH-TYPE TRANSCRIPTIONAL REGULATOR YHJB-RELATED"/>
    <property type="match status" value="1"/>
</dbReference>
<dbReference type="GO" id="GO:0003677">
    <property type="term" value="F:DNA binding"/>
    <property type="evidence" value="ECO:0007669"/>
    <property type="project" value="UniProtKB-KW"/>
</dbReference>
<dbReference type="Pfam" id="PF00196">
    <property type="entry name" value="GerE"/>
    <property type="match status" value="1"/>
</dbReference>
<dbReference type="SUPFAM" id="SSF46894">
    <property type="entry name" value="C-terminal effector domain of the bipartite response regulators"/>
    <property type="match status" value="1"/>
</dbReference>
<evidence type="ECO:0000259" key="4">
    <source>
        <dbReference type="PROSITE" id="PS50043"/>
    </source>
</evidence>
<evidence type="ECO:0000259" key="5">
    <source>
        <dbReference type="PROSITE" id="PS50110"/>
    </source>
</evidence>
<dbReference type="Proteomes" id="UP000625079">
    <property type="component" value="Unassembled WGS sequence"/>
</dbReference>
<sequence>MASFLIIDDHPLFREALGNAVRLALPEARILEAMSIEDALHTLSAEQGVDLALLDLSLPDATGFSGFLRLREAYPRLPVAIVSSEEDQRVVGEALALGAAGYLPKSTSKRELARSIEGVLSGSVSVPKDFVAAPQRGRADASKALEVKLRELTPQQLRVLDLLRRGYPNRQIAQELQLAESTVKAHITEILRKLGLFSRNKAIVEIGKMDLPGPRSRLNARLDRGRAS</sequence>
<protein>
    <submittedName>
        <fullName evidence="6">DNA-binding response regulator</fullName>
    </submittedName>
</protein>
<evidence type="ECO:0000256" key="3">
    <source>
        <dbReference type="PROSITE-ProRule" id="PRU00169"/>
    </source>
</evidence>
<evidence type="ECO:0000313" key="8">
    <source>
        <dbReference type="Proteomes" id="UP000593880"/>
    </source>
</evidence>
<dbReference type="CDD" id="cd06170">
    <property type="entry name" value="LuxR_C_like"/>
    <property type="match status" value="1"/>
</dbReference>
<feature type="domain" description="Response regulatory" evidence="5">
    <location>
        <begin position="3"/>
        <end position="120"/>
    </location>
</feature>
<dbReference type="SMART" id="SM00421">
    <property type="entry name" value="HTH_LUXR"/>
    <property type="match status" value="1"/>
</dbReference>
<dbReference type="PROSITE" id="PS50110">
    <property type="entry name" value="RESPONSE_REGULATORY"/>
    <property type="match status" value="1"/>
</dbReference>
<dbReference type="InterPro" id="IPR000792">
    <property type="entry name" value="Tscrpt_reg_LuxR_C"/>
</dbReference>
<dbReference type="InterPro" id="IPR036388">
    <property type="entry name" value="WH-like_DNA-bd_sf"/>
</dbReference>
<reference evidence="6" key="1">
    <citation type="journal article" date="2014" name="Int. J. Syst. Evol. Microbiol.">
        <title>Complete genome sequence of Corynebacterium casei LMG S-19264T (=DSM 44701T), isolated from a smear-ripened cheese.</title>
        <authorList>
            <consortium name="US DOE Joint Genome Institute (JGI-PGF)"/>
            <person name="Walter F."/>
            <person name="Albersmeier A."/>
            <person name="Kalinowski J."/>
            <person name="Ruckert C."/>
        </authorList>
    </citation>
    <scope>NUCLEOTIDE SEQUENCE</scope>
    <source>
        <strain evidence="6">CGMCC 1.15034</strain>
    </source>
</reference>
<reference evidence="6" key="3">
    <citation type="submission" date="2022-12" db="EMBL/GenBank/DDBJ databases">
        <authorList>
            <person name="Sun Q."/>
            <person name="Zhou Y."/>
        </authorList>
    </citation>
    <scope>NUCLEOTIDE SEQUENCE</scope>
    <source>
        <strain evidence="6">CGMCC 1.15034</strain>
    </source>
</reference>
<dbReference type="InterPro" id="IPR016032">
    <property type="entry name" value="Sig_transdc_resp-reg_C-effctor"/>
</dbReference>
<gene>
    <name evidence="6" type="ORF">GCM10010987_47930</name>
    <name evidence="7" type="ORF">XH86_02595</name>
</gene>
<accession>A0A410UZ37</accession>
<reference evidence="7 8" key="2">
    <citation type="submission" date="2018-06" db="EMBL/GenBank/DDBJ databases">
        <title>Comparative genomics of rhizobia nodulating Arachis hypogaea in China.</title>
        <authorList>
            <person name="Li Y."/>
        </authorList>
    </citation>
    <scope>NUCLEOTIDE SEQUENCE [LARGE SCALE GENOMIC DNA]</scope>
    <source>
        <strain evidence="7 8">CCBAU 51658</strain>
    </source>
</reference>
<dbReference type="CDD" id="cd17535">
    <property type="entry name" value="REC_NarL-like"/>
    <property type="match status" value="1"/>
</dbReference>
<dbReference type="EMBL" id="BMHC01000011">
    <property type="protein sequence ID" value="GGI28144.1"/>
    <property type="molecule type" value="Genomic_DNA"/>
</dbReference>
<dbReference type="Proteomes" id="UP000593880">
    <property type="component" value="Chromosome"/>
</dbReference>
<keyword evidence="8" id="KW-1185">Reference proteome</keyword>
<keyword evidence="1 3" id="KW-0597">Phosphoprotein</keyword>
<dbReference type="InterPro" id="IPR001789">
    <property type="entry name" value="Sig_transdc_resp-reg_receiver"/>
</dbReference>
<dbReference type="PRINTS" id="PR00038">
    <property type="entry name" value="HTHLUXR"/>
</dbReference>
<keyword evidence="2 6" id="KW-0238">DNA-binding</keyword>
<dbReference type="SUPFAM" id="SSF52172">
    <property type="entry name" value="CheY-like"/>
    <property type="match status" value="1"/>
</dbReference>
<dbReference type="OrthoDB" id="9814495at2"/>
<dbReference type="Gene3D" id="1.10.10.10">
    <property type="entry name" value="Winged helix-like DNA-binding domain superfamily/Winged helix DNA-binding domain"/>
    <property type="match status" value="1"/>
</dbReference>
<dbReference type="AlphaFoldDB" id="A0A410UZ37"/>
<dbReference type="InterPro" id="IPR011006">
    <property type="entry name" value="CheY-like_superfamily"/>
</dbReference>
<dbReference type="InterPro" id="IPR051015">
    <property type="entry name" value="EvgA-like"/>
</dbReference>
<dbReference type="PANTHER" id="PTHR45566">
    <property type="entry name" value="HTH-TYPE TRANSCRIPTIONAL REGULATOR YHJB-RELATED"/>
    <property type="match status" value="1"/>
</dbReference>
<evidence type="ECO:0000313" key="6">
    <source>
        <dbReference type="EMBL" id="GGI28144.1"/>
    </source>
</evidence>
<dbReference type="RefSeq" id="WP_128963502.1">
    <property type="nucleotide sequence ID" value="NZ_BMHC01000011.1"/>
</dbReference>
<proteinExistence type="predicted"/>
<dbReference type="GO" id="GO:0006355">
    <property type="term" value="P:regulation of DNA-templated transcription"/>
    <property type="evidence" value="ECO:0007669"/>
    <property type="project" value="InterPro"/>
</dbReference>